<dbReference type="KEGG" id="ngr:NAEGRDRAFT_48583"/>
<dbReference type="GeneID" id="8857071"/>
<dbReference type="GO" id="GO:0005737">
    <property type="term" value="C:cytoplasm"/>
    <property type="evidence" value="ECO:0007669"/>
    <property type="project" value="TreeGrafter"/>
</dbReference>
<dbReference type="SUPFAM" id="SSF51735">
    <property type="entry name" value="NAD(P)-binding Rossmann-fold domains"/>
    <property type="match status" value="1"/>
</dbReference>
<dbReference type="RefSeq" id="XP_002677868.1">
    <property type="nucleotide sequence ID" value="XM_002677822.1"/>
</dbReference>
<dbReference type="VEuPathDB" id="AmoebaDB:NAEGRDRAFT_48583"/>
<dbReference type="InParanoid" id="D2VDD2"/>
<sequence length="950" mass="109671">MASHQAEEIYSCANNHDRNDVMMSSSNSVVINDRRGIFKSIPKEVILQIFCYLYKPEEFQGFALTCKLCYEVYAEEMSMSLDGIRLDYLNGVDRSGKPNRLIELFSMNDGMSADKLAIDYDSYFRKKGEFYEQYLVDEIPKCTNKKLDNEDDIVDEEEYLEEMQTCIPYQGESSNDSDEEESEERKKVFKFPFVNTLEKFKERLNEILKNNAMAKKVTECLNHFNNTTKTNVRFIIAGGFVTHLVSNCGCCDIDIFTISNGSSDEIIDHSLKQVLTHIAMELRKEKVDYNILKTNGTLNLLPITNGIKSNLCHRYPDAGPMDEDELPCQFVLRRVQSIEELMCFFDIDCCRFCYDFESVYTILEGLRSMKFKLNFVARRHIHTGLYVNRAIKYSRRGLDTLCVDLHPFEHRLHAQTFMTWLREFLSSHFTGMADEGDYDDPYFNDESWNGFNTIAPYMYIDKYAGDSDFDEEPYYSIVLKSLDYWLVKCVLDNGLRDAMYSFEANGDYRDGRWTNALKDITIVHNVEKNPVIESIIEHIEKYDIHYFCHTIEELLIKHPSMYITEGYLDSHLKSKYGFDRCYLCNQYKMDGFKSMCHKCKYWNIGMEKMHRDLSGKVAIVTGGRCKIGYETSLLLLRMKATVVVTTRFGFNALSKFQKESDYKEWKDNLIIYPLNLKHGPSVVEFTTFIKSKFKHVDFLVNNAAQTVRRPVPYFTPLVAIEKSHSQSLYLPLGLEENSSESNTTLAVKDLTKQLVNNALNSTLEALTPEDSTYEFRKELDKFGELIDHRTRHTWNMALNETSTAEIIECQMVNSIAPTLLVSKLTDLLRPQLSDEELLSIDFENNSPYSYVVNVTSHEGSFNTTGKTDFHIQTNLSKASLNMLTHSAANQLAKQGILMNSVDVGWISSSIPTFKDPPLKCIDGAYRILHPILTNSTSYGKLFKDYKVVEW</sequence>
<dbReference type="STRING" id="5762.D2VDD2"/>
<evidence type="ECO:0000313" key="2">
    <source>
        <dbReference type="Proteomes" id="UP000006671"/>
    </source>
</evidence>
<dbReference type="Pfam" id="PF00106">
    <property type="entry name" value="adh_short"/>
    <property type="match status" value="1"/>
</dbReference>
<keyword evidence="2" id="KW-1185">Reference proteome</keyword>
<dbReference type="eggNOG" id="ENOG502QU6Z">
    <property type="taxonomic scope" value="Eukaryota"/>
</dbReference>
<dbReference type="PANTHER" id="PTHR43544">
    <property type="entry name" value="SHORT-CHAIN DEHYDROGENASE/REDUCTASE"/>
    <property type="match status" value="1"/>
</dbReference>
<reference evidence="1 2" key="1">
    <citation type="journal article" date="2010" name="Cell">
        <title>The genome of Naegleria gruberi illuminates early eukaryotic versatility.</title>
        <authorList>
            <person name="Fritz-Laylin L.K."/>
            <person name="Prochnik S.E."/>
            <person name="Ginger M.L."/>
            <person name="Dacks J.B."/>
            <person name="Carpenter M.L."/>
            <person name="Field M.C."/>
            <person name="Kuo A."/>
            <person name="Paredez A."/>
            <person name="Chapman J."/>
            <person name="Pham J."/>
            <person name="Shu S."/>
            <person name="Neupane R."/>
            <person name="Cipriano M."/>
            <person name="Mancuso J."/>
            <person name="Tu H."/>
            <person name="Salamov A."/>
            <person name="Lindquist E."/>
            <person name="Shapiro H."/>
            <person name="Lucas S."/>
            <person name="Grigoriev I.V."/>
            <person name="Cande W.Z."/>
            <person name="Fulton C."/>
            <person name="Rokhsar D.S."/>
            <person name="Dawson S.C."/>
        </authorList>
    </citation>
    <scope>NUCLEOTIDE SEQUENCE [LARGE SCALE GENOMIC DNA]</scope>
    <source>
        <strain evidence="1 2">NEG-M</strain>
    </source>
</reference>
<dbReference type="Gene3D" id="3.40.50.720">
    <property type="entry name" value="NAD(P)-binding Rossmann-like Domain"/>
    <property type="match status" value="2"/>
</dbReference>
<dbReference type="EMBL" id="GG738864">
    <property type="protein sequence ID" value="EFC45124.1"/>
    <property type="molecule type" value="Genomic_DNA"/>
</dbReference>
<dbReference type="GO" id="GO:0016491">
    <property type="term" value="F:oxidoreductase activity"/>
    <property type="evidence" value="ECO:0007669"/>
    <property type="project" value="TreeGrafter"/>
</dbReference>
<dbReference type="InterPro" id="IPR036291">
    <property type="entry name" value="NAD(P)-bd_dom_sf"/>
</dbReference>
<dbReference type="OMA" id="RITHHIT"/>
<protein>
    <submittedName>
        <fullName evidence="1">Predicted protein</fullName>
    </submittedName>
</protein>
<dbReference type="Proteomes" id="UP000006671">
    <property type="component" value="Unassembled WGS sequence"/>
</dbReference>
<proteinExistence type="predicted"/>
<dbReference type="PANTHER" id="PTHR43544:SF2">
    <property type="entry name" value="OXIDOREDUCTASE"/>
    <property type="match status" value="1"/>
</dbReference>
<dbReference type="OrthoDB" id="191139at2759"/>
<name>D2VDD2_NAEGR</name>
<organism evidence="2">
    <name type="scientific">Naegleria gruberi</name>
    <name type="common">Amoeba</name>
    <dbReference type="NCBI Taxonomy" id="5762"/>
    <lineage>
        <taxon>Eukaryota</taxon>
        <taxon>Discoba</taxon>
        <taxon>Heterolobosea</taxon>
        <taxon>Tetramitia</taxon>
        <taxon>Eutetramitia</taxon>
        <taxon>Vahlkampfiidae</taxon>
        <taxon>Naegleria</taxon>
    </lineage>
</organism>
<gene>
    <name evidence="1" type="ORF">NAEGRDRAFT_48583</name>
</gene>
<dbReference type="InterPro" id="IPR051468">
    <property type="entry name" value="Fungal_SecMetab_SDRs"/>
</dbReference>
<evidence type="ECO:0000313" key="1">
    <source>
        <dbReference type="EMBL" id="EFC45124.1"/>
    </source>
</evidence>
<dbReference type="AlphaFoldDB" id="D2VDD2"/>
<dbReference type="InterPro" id="IPR002347">
    <property type="entry name" value="SDR_fam"/>
</dbReference>
<accession>D2VDD2</accession>